<organism evidence="2 3">
    <name type="scientific">Paracoccus fontiphilus</name>
    <dbReference type="NCBI Taxonomy" id="1815556"/>
    <lineage>
        <taxon>Bacteria</taxon>
        <taxon>Pseudomonadati</taxon>
        <taxon>Pseudomonadota</taxon>
        <taxon>Alphaproteobacteria</taxon>
        <taxon>Rhodobacterales</taxon>
        <taxon>Paracoccaceae</taxon>
        <taxon>Paracoccus</taxon>
    </lineage>
</organism>
<dbReference type="EMBL" id="JBHRTE010000097">
    <property type="protein sequence ID" value="MFC3170246.1"/>
    <property type="molecule type" value="Genomic_DNA"/>
</dbReference>
<proteinExistence type="predicted"/>
<evidence type="ECO:0000313" key="2">
    <source>
        <dbReference type="EMBL" id="MFC3170246.1"/>
    </source>
</evidence>
<keyword evidence="1" id="KW-0812">Transmembrane</keyword>
<evidence type="ECO:0000313" key="3">
    <source>
        <dbReference type="Proteomes" id="UP001595557"/>
    </source>
</evidence>
<keyword evidence="1" id="KW-1133">Transmembrane helix</keyword>
<keyword evidence="3" id="KW-1185">Reference proteome</keyword>
<name>A0ABV7IKC4_9RHOB</name>
<accession>A0ABV7IKC4</accession>
<protein>
    <submittedName>
        <fullName evidence="2">Uncharacterized protein</fullName>
    </submittedName>
</protein>
<dbReference type="Proteomes" id="UP001595557">
    <property type="component" value="Unassembled WGS sequence"/>
</dbReference>
<keyword evidence="1" id="KW-0472">Membrane</keyword>
<gene>
    <name evidence="2" type="ORF">ACFOD7_19550</name>
</gene>
<reference evidence="3" key="1">
    <citation type="journal article" date="2019" name="Int. J. Syst. Evol. Microbiol.">
        <title>The Global Catalogue of Microorganisms (GCM) 10K type strain sequencing project: providing services to taxonomists for standard genome sequencing and annotation.</title>
        <authorList>
            <consortium name="The Broad Institute Genomics Platform"/>
            <consortium name="The Broad Institute Genome Sequencing Center for Infectious Disease"/>
            <person name="Wu L."/>
            <person name="Ma J."/>
        </authorList>
    </citation>
    <scope>NUCLEOTIDE SEQUENCE [LARGE SCALE GENOMIC DNA]</scope>
    <source>
        <strain evidence="3">KCTC 52239</strain>
    </source>
</reference>
<dbReference type="RefSeq" id="WP_207471526.1">
    <property type="nucleotide sequence ID" value="NZ_JAFNAW010000074.1"/>
</dbReference>
<comment type="caution">
    <text evidence="2">The sequence shown here is derived from an EMBL/GenBank/DDBJ whole genome shotgun (WGS) entry which is preliminary data.</text>
</comment>
<feature type="transmembrane region" description="Helical" evidence="1">
    <location>
        <begin position="16"/>
        <end position="37"/>
    </location>
</feature>
<feature type="transmembrane region" description="Helical" evidence="1">
    <location>
        <begin position="57"/>
        <end position="75"/>
    </location>
</feature>
<sequence length="125" mass="13482">MIKTIIPIFILKTRSFWLGILPLLLTGIDTLLSGVAAGGDGGPFVHMVAQILGYDPAAIRGFLLAITPVWGLILAQQRGGFGGGIPRHYTLDPKKERQIIEAVENGKTVFEAGQKAGQVFKTQLR</sequence>
<evidence type="ECO:0000256" key="1">
    <source>
        <dbReference type="SAM" id="Phobius"/>
    </source>
</evidence>